<dbReference type="Proteomes" id="UP000244197">
    <property type="component" value="Unassembled WGS sequence"/>
</dbReference>
<dbReference type="RefSeq" id="WP_146162749.1">
    <property type="nucleotide sequence ID" value="NZ_PIFK01000033.1"/>
</dbReference>
<dbReference type="EMBL" id="PIFK01000033">
    <property type="protein sequence ID" value="PTP30460.1"/>
    <property type="molecule type" value="Genomic_DNA"/>
</dbReference>
<name>A0A2T5ESX9_VIBSP</name>
<reference evidence="1 2" key="1">
    <citation type="submission" date="2017-11" db="EMBL/GenBank/DDBJ databases">
        <title>Population delineation of vibrios coincides with oyster pathogenicity.</title>
        <authorList>
            <person name="Bruto M."/>
            <person name="Labreuche Y."/>
            <person name="James A."/>
            <person name="Piel D."/>
            <person name="Chenivesse S."/>
            <person name="Petton B."/>
            <person name="Polz M.F."/>
            <person name="Le Roux F."/>
        </authorList>
    </citation>
    <scope>NUCLEOTIDE SEQUENCE [LARGE SCALE GENOMIC DNA]</scope>
    <source>
        <strain evidence="1 2">FF_144</strain>
    </source>
</reference>
<accession>A0A2T5ESX9</accession>
<evidence type="ECO:0000313" key="2">
    <source>
        <dbReference type="Proteomes" id="UP000244197"/>
    </source>
</evidence>
<comment type="caution">
    <text evidence="1">The sequence shown here is derived from an EMBL/GenBank/DDBJ whole genome shotgun (WGS) entry which is preliminary data.</text>
</comment>
<proteinExistence type="predicted"/>
<dbReference type="AlphaFoldDB" id="A0A2T5ESX9"/>
<evidence type="ECO:0000313" key="1">
    <source>
        <dbReference type="EMBL" id="PTP30460.1"/>
    </source>
</evidence>
<protein>
    <submittedName>
        <fullName evidence="1">Uncharacterized protein</fullName>
    </submittedName>
</protein>
<feature type="non-terminal residue" evidence="1">
    <location>
        <position position="72"/>
    </location>
</feature>
<organism evidence="1 2">
    <name type="scientific">Vibrio splendidus</name>
    <dbReference type="NCBI Taxonomy" id="29497"/>
    <lineage>
        <taxon>Bacteria</taxon>
        <taxon>Pseudomonadati</taxon>
        <taxon>Pseudomonadota</taxon>
        <taxon>Gammaproteobacteria</taxon>
        <taxon>Vibrionales</taxon>
        <taxon>Vibrionaceae</taxon>
        <taxon>Vibrio</taxon>
    </lineage>
</organism>
<sequence>MRLISTSKSWWLGKDVHTWKVDDGKYQFDITDPTEQRKCWFLIDENDNPIFIANAYLLDQLVDAKKKDVSQK</sequence>
<gene>
    <name evidence="1" type="ORF">CWO07_16430</name>
</gene>